<sequence>MAASLITSLLSRGTSLLRSIKASVLAPNSSSSSSCNNKSEEERRAFKEDLERLMRTLERIRATLYDAEEREIRDCSVKLWLKELKRAAHSAEDVLSEYRYEAARAQVEAKIAHAHQSDSHKRKHALMEEHTVPIPDGMVGRLNAIRREFDEIAKAHDTYQLSESDGVIYPNNKILQPKAIDEKSIFGRAAEVTEVIDLLLSEDDEYFSVVSIIGIGGLGKTTIAKKVYHDERVRECFDLFGWVYVSEELNVEKMINETIEWFTGQNCGLSELSPLQEELAELVGDKNIFLVLDDVWNEDKHLWESFQVPFSNAKRVRVLVTTRTEKVAEVMMATACLKPNNLPEDQCWKLFCLHAFGNADYNVPAHKEEMGRKIIKKCGGLPLAVKSIAIALSLRHEEDLESWTEILESDLWESDSSNDVFQALESNYARLPAYLKPCFLLCSMFPKDYEIPKENLIELWISHGYVNVKSTEKRKIREVGEQYYDELRERSFIDCSFGTEQCKLQNVIHDFARLVSEEHWSVEINQMCDIQHVKVLEEVYHLSVRGFTGYVNRVPNINLKCFRTLSMDLRGCKEVTEHQYCINSPENYSDCWANTIVYNLAKFEALRVLELKGNHLRAIPDSIYRLKHLCHLRITSDHLEMLPPSIGLLYNLQTFILDCWLSPLQLTESIGYLINLQYLSIKCARLKYLPRSIGLLTNLLRLIVKCDKLEVPSGIGELSSLEELTIDAKLEGAYLDSIGCLKRLEELCIGTPAELPFVLGKCLKLKTLQMSGCDVIYNPFGIKNFPAMCNMCACLRVSTLAWLKSMTHLEGVLIIEGLQNTTNLEDAQNADLRSKGKIHTLDLCWHNNRTHRHFGGLAIQHQELTIRLIRETGEGIPIGGDTDVNVGLLECLQPHSHLKKLFIEGYPSALLPGWIGDPLSLQAIHEIKLTACHNLQSFPFGNLDTLKHVQVHRCSGTRFLPLEQLPSQLETLQISWCEKLESITGLWNKKMLARLEVAHCKALKSITMDEPCTRDGRRNTSSLKELFIKDCLVLDALPAELVQPGPRDVSVQDLMQ</sequence>
<dbReference type="eggNOG" id="KOG4658">
    <property type="taxonomic scope" value="Eukaryota"/>
</dbReference>
<dbReference type="Pfam" id="PF23559">
    <property type="entry name" value="WHD_DRP"/>
    <property type="match status" value="1"/>
</dbReference>
<dbReference type="Gene3D" id="1.10.8.430">
    <property type="entry name" value="Helical domain of apoptotic protease-activating factors"/>
    <property type="match status" value="1"/>
</dbReference>
<organism evidence="14 15">
    <name type="scientific">Leersia perrieri</name>
    <dbReference type="NCBI Taxonomy" id="77586"/>
    <lineage>
        <taxon>Eukaryota</taxon>
        <taxon>Viridiplantae</taxon>
        <taxon>Streptophyta</taxon>
        <taxon>Embryophyta</taxon>
        <taxon>Tracheophyta</taxon>
        <taxon>Spermatophyta</taxon>
        <taxon>Magnoliopsida</taxon>
        <taxon>Liliopsida</taxon>
        <taxon>Poales</taxon>
        <taxon>Poaceae</taxon>
        <taxon>BOP clade</taxon>
        <taxon>Oryzoideae</taxon>
        <taxon>Oryzeae</taxon>
        <taxon>Oryzinae</taxon>
        <taxon>Leersia</taxon>
    </lineage>
</organism>
<evidence type="ECO:0008006" key="16">
    <source>
        <dbReference type="Google" id="ProtNLM"/>
    </source>
</evidence>
<dbReference type="AlphaFoldDB" id="A0A0D9W3R3"/>
<dbReference type="InterPro" id="IPR055414">
    <property type="entry name" value="LRR_R13L4/SHOC2-like"/>
</dbReference>
<dbReference type="GO" id="GO:0009626">
    <property type="term" value="P:plant-type hypersensitive response"/>
    <property type="evidence" value="ECO:0007669"/>
    <property type="project" value="UniProtKB-ARBA"/>
</dbReference>
<dbReference type="InterPro" id="IPR042197">
    <property type="entry name" value="Apaf_helical"/>
</dbReference>
<keyword evidence="4" id="KW-0547">Nucleotide-binding</keyword>
<dbReference type="InterPro" id="IPR027417">
    <property type="entry name" value="P-loop_NTPase"/>
</dbReference>
<dbReference type="HOGENOM" id="CLU_000837_8_8_1"/>
<dbReference type="Gene3D" id="1.20.5.4130">
    <property type="match status" value="1"/>
</dbReference>
<dbReference type="PANTHER" id="PTHR36766:SF70">
    <property type="entry name" value="DISEASE RESISTANCE PROTEIN RGA4"/>
    <property type="match status" value="1"/>
</dbReference>
<name>A0A0D9W3R3_9ORYZ</name>
<keyword evidence="7 8" id="KW-0175">Coiled coil</keyword>
<dbReference type="PRINTS" id="PR00364">
    <property type="entry name" value="DISEASERSIST"/>
</dbReference>
<accession>A0A0D9W3R3</accession>
<dbReference type="Proteomes" id="UP000032180">
    <property type="component" value="Chromosome 4"/>
</dbReference>
<dbReference type="Pfam" id="PF25019">
    <property type="entry name" value="LRR_R13L1-DRL21"/>
    <property type="match status" value="1"/>
</dbReference>
<dbReference type="InterPro" id="IPR036388">
    <property type="entry name" value="WH-like_DNA-bd_sf"/>
</dbReference>
<feature type="domain" description="Disease resistance protein winged helix" evidence="11">
    <location>
        <begin position="444"/>
        <end position="512"/>
    </location>
</feature>
<protein>
    <recommendedName>
        <fullName evidence="16">NB-ARC domain-containing protein</fullName>
    </recommendedName>
</protein>
<feature type="domain" description="Disease resistance N-terminal" evidence="10">
    <location>
        <begin position="41"/>
        <end position="115"/>
    </location>
</feature>
<dbReference type="InterPro" id="IPR056789">
    <property type="entry name" value="LRR_R13L1-DRL21"/>
</dbReference>
<evidence type="ECO:0000259" key="12">
    <source>
        <dbReference type="Pfam" id="PF23598"/>
    </source>
</evidence>
<evidence type="ECO:0000259" key="11">
    <source>
        <dbReference type="Pfam" id="PF23559"/>
    </source>
</evidence>
<dbReference type="Gene3D" id="3.40.50.300">
    <property type="entry name" value="P-loop containing nucleotide triphosphate hydrolases"/>
    <property type="match status" value="1"/>
</dbReference>
<dbReference type="InterPro" id="IPR041118">
    <property type="entry name" value="Rx_N"/>
</dbReference>
<proteinExistence type="inferred from homology"/>
<dbReference type="SUPFAM" id="SSF52540">
    <property type="entry name" value="P-loop containing nucleoside triphosphate hydrolases"/>
    <property type="match status" value="1"/>
</dbReference>
<dbReference type="GO" id="GO:0043531">
    <property type="term" value="F:ADP binding"/>
    <property type="evidence" value="ECO:0007669"/>
    <property type="project" value="InterPro"/>
</dbReference>
<reference evidence="14 15" key="1">
    <citation type="submission" date="2012-08" db="EMBL/GenBank/DDBJ databases">
        <title>Oryza genome evolution.</title>
        <authorList>
            <person name="Wing R.A."/>
        </authorList>
    </citation>
    <scope>NUCLEOTIDE SEQUENCE</scope>
</reference>
<dbReference type="GO" id="GO:0042742">
    <property type="term" value="P:defense response to bacterium"/>
    <property type="evidence" value="ECO:0007669"/>
    <property type="project" value="UniProtKB-ARBA"/>
</dbReference>
<evidence type="ECO:0000256" key="5">
    <source>
        <dbReference type="ARBA" id="ARBA00022821"/>
    </source>
</evidence>
<evidence type="ECO:0000256" key="1">
    <source>
        <dbReference type="ARBA" id="ARBA00008894"/>
    </source>
</evidence>
<evidence type="ECO:0000313" key="14">
    <source>
        <dbReference type="EnsemblPlants" id="LPERR04G05830.1"/>
    </source>
</evidence>
<evidence type="ECO:0000256" key="4">
    <source>
        <dbReference type="ARBA" id="ARBA00022741"/>
    </source>
</evidence>
<evidence type="ECO:0000259" key="10">
    <source>
        <dbReference type="Pfam" id="PF18052"/>
    </source>
</evidence>
<dbReference type="SUPFAM" id="SSF52058">
    <property type="entry name" value="L domain-like"/>
    <property type="match status" value="1"/>
</dbReference>
<evidence type="ECO:0000256" key="6">
    <source>
        <dbReference type="ARBA" id="ARBA00022840"/>
    </source>
</evidence>
<dbReference type="InterPro" id="IPR032675">
    <property type="entry name" value="LRR_dom_sf"/>
</dbReference>
<dbReference type="GO" id="GO:0005524">
    <property type="term" value="F:ATP binding"/>
    <property type="evidence" value="ECO:0007669"/>
    <property type="project" value="UniProtKB-KW"/>
</dbReference>
<reference evidence="14" key="3">
    <citation type="submission" date="2015-04" db="UniProtKB">
        <authorList>
            <consortium name="EnsemblPlants"/>
        </authorList>
    </citation>
    <scope>IDENTIFICATION</scope>
</reference>
<evidence type="ECO:0000259" key="13">
    <source>
        <dbReference type="Pfam" id="PF25019"/>
    </source>
</evidence>
<dbReference type="Pfam" id="PF18052">
    <property type="entry name" value="Rx_N"/>
    <property type="match status" value="1"/>
</dbReference>
<feature type="domain" description="R13L1/DRL21-like LRR repeat region" evidence="13">
    <location>
        <begin position="801"/>
        <end position="954"/>
    </location>
</feature>
<feature type="domain" description="NB-ARC" evidence="9">
    <location>
        <begin position="191"/>
        <end position="358"/>
    </location>
</feature>
<feature type="domain" description="Disease resistance R13L4/SHOC-2-like LRR" evidence="12">
    <location>
        <begin position="665"/>
        <end position="749"/>
    </location>
</feature>
<dbReference type="EnsemblPlants" id="LPERR04G05830.1">
    <property type="protein sequence ID" value="LPERR04G05830.1"/>
    <property type="gene ID" value="LPERR04G05830"/>
</dbReference>
<feature type="coiled-coil region" evidence="8">
    <location>
        <begin position="36"/>
        <end position="101"/>
    </location>
</feature>
<keyword evidence="3" id="KW-0677">Repeat</keyword>
<dbReference type="PANTHER" id="PTHR36766">
    <property type="entry name" value="PLANT BROAD-SPECTRUM MILDEW RESISTANCE PROTEIN RPW8"/>
    <property type="match status" value="1"/>
</dbReference>
<dbReference type="FunFam" id="1.10.10.10:FF:000322">
    <property type="entry name" value="Probable disease resistance protein At1g63360"/>
    <property type="match status" value="1"/>
</dbReference>
<comment type="similarity">
    <text evidence="1">Belongs to the disease resistance NB-LRR family.</text>
</comment>
<evidence type="ECO:0000256" key="8">
    <source>
        <dbReference type="SAM" id="Coils"/>
    </source>
</evidence>
<evidence type="ECO:0000256" key="2">
    <source>
        <dbReference type="ARBA" id="ARBA00022614"/>
    </source>
</evidence>
<keyword evidence="6" id="KW-0067">ATP-binding</keyword>
<evidence type="ECO:0000259" key="9">
    <source>
        <dbReference type="Pfam" id="PF00931"/>
    </source>
</evidence>
<dbReference type="Gene3D" id="3.80.10.10">
    <property type="entry name" value="Ribonuclease Inhibitor"/>
    <property type="match status" value="2"/>
</dbReference>
<dbReference type="Gramene" id="LPERR04G05830.1">
    <property type="protein sequence ID" value="LPERR04G05830.1"/>
    <property type="gene ID" value="LPERR04G05830"/>
</dbReference>
<evidence type="ECO:0000256" key="3">
    <source>
        <dbReference type="ARBA" id="ARBA00022737"/>
    </source>
</evidence>
<dbReference type="STRING" id="77586.A0A0D9W3R3"/>
<keyword evidence="2" id="KW-0433">Leucine-rich repeat</keyword>
<evidence type="ECO:0000313" key="15">
    <source>
        <dbReference type="Proteomes" id="UP000032180"/>
    </source>
</evidence>
<dbReference type="Gene3D" id="1.10.10.10">
    <property type="entry name" value="Winged helix-like DNA-binding domain superfamily/Winged helix DNA-binding domain"/>
    <property type="match status" value="1"/>
</dbReference>
<dbReference type="InterPro" id="IPR002182">
    <property type="entry name" value="NB-ARC"/>
</dbReference>
<dbReference type="GO" id="GO:0002758">
    <property type="term" value="P:innate immune response-activating signaling pathway"/>
    <property type="evidence" value="ECO:0007669"/>
    <property type="project" value="UniProtKB-ARBA"/>
</dbReference>
<evidence type="ECO:0000256" key="7">
    <source>
        <dbReference type="ARBA" id="ARBA00023054"/>
    </source>
</evidence>
<dbReference type="Pfam" id="PF23598">
    <property type="entry name" value="LRR_14"/>
    <property type="match status" value="1"/>
</dbReference>
<reference evidence="15" key="2">
    <citation type="submission" date="2013-12" db="EMBL/GenBank/DDBJ databases">
        <authorList>
            <person name="Yu Y."/>
            <person name="Lee S."/>
            <person name="de Baynast K."/>
            <person name="Wissotski M."/>
            <person name="Liu L."/>
            <person name="Talag J."/>
            <person name="Goicoechea J."/>
            <person name="Angelova A."/>
            <person name="Jetty R."/>
            <person name="Kudrna D."/>
            <person name="Golser W."/>
            <person name="Rivera L."/>
            <person name="Zhang J."/>
            <person name="Wing R."/>
        </authorList>
    </citation>
    <scope>NUCLEOTIDE SEQUENCE</scope>
</reference>
<dbReference type="InterPro" id="IPR058922">
    <property type="entry name" value="WHD_DRP"/>
</dbReference>
<keyword evidence="15" id="KW-1185">Reference proteome</keyword>
<keyword evidence="5" id="KW-0611">Plant defense</keyword>
<dbReference type="Pfam" id="PF00931">
    <property type="entry name" value="NB-ARC"/>
    <property type="match status" value="1"/>
</dbReference>